<gene>
    <name evidence="1" type="ORF">GH741_04105</name>
</gene>
<organism evidence="1 2">
    <name type="scientific">Aquibacillus halophilus</name>
    <dbReference type="NCBI Taxonomy" id="930132"/>
    <lineage>
        <taxon>Bacteria</taxon>
        <taxon>Bacillati</taxon>
        <taxon>Bacillota</taxon>
        <taxon>Bacilli</taxon>
        <taxon>Bacillales</taxon>
        <taxon>Bacillaceae</taxon>
        <taxon>Aquibacillus</taxon>
    </lineage>
</organism>
<evidence type="ECO:0000313" key="2">
    <source>
        <dbReference type="Proteomes" id="UP000799092"/>
    </source>
</evidence>
<sequence>MKNGWLLFVLIFFLMGCSSEESPAITKKDVVSEEPSSKPELIENETKENNEQQIEMLLEFNLPSEQVTINLEEVDILKEYLSGVSDTQQQISNMKLTPINLQLNETLYLLQFSCYNDNCSYLLLDQNEDGRSFLVSDLSKLLKFSLSEENNKLLMIFRRVSIVNETLIQKDNLVVMDIDSWVKLPYSSSTGEKFTNNYQTPILDAIWNEDDSITVTVPNVDSPTEENLMEWYNSSEKSTKEQLLSIEEIN</sequence>
<reference evidence="1" key="1">
    <citation type="submission" date="2019-11" db="EMBL/GenBank/DDBJ databases">
        <authorList>
            <person name="Li J."/>
        </authorList>
    </citation>
    <scope>NUCLEOTIDE SEQUENCE</scope>
    <source>
        <strain evidence="1">B6B</strain>
    </source>
</reference>
<dbReference type="OrthoDB" id="2829902at2"/>
<protein>
    <recommendedName>
        <fullName evidence="3">Lipoprotein</fullName>
    </recommendedName>
</protein>
<dbReference type="Proteomes" id="UP000799092">
    <property type="component" value="Unassembled WGS sequence"/>
</dbReference>
<accession>A0A6A8D7X6</accession>
<proteinExistence type="predicted"/>
<comment type="caution">
    <text evidence="1">The sequence shown here is derived from an EMBL/GenBank/DDBJ whole genome shotgun (WGS) entry which is preliminary data.</text>
</comment>
<dbReference type="EMBL" id="WJNG01000002">
    <property type="protein sequence ID" value="MRH41855.1"/>
    <property type="molecule type" value="Genomic_DNA"/>
</dbReference>
<evidence type="ECO:0000313" key="1">
    <source>
        <dbReference type="EMBL" id="MRH41855.1"/>
    </source>
</evidence>
<dbReference type="RefSeq" id="WP_153735471.1">
    <property type="nucleotide sequence ID" value="NZ_WJNG01000002.1"/>
</dbReference>
<dbReference type="PROSITE" id="PS51257">
    <property type="entry name" value="PROKAR_LIPOPROTEIN"/>
    <property type="match status" value="1"/>
</dbReference>
<name>A0A6A8D7X6_9BACI</name>
<keyword evidence="2" id="KW-1185">Reference proteome</keyword>
<evidence type="ECO:0008006" key="3">
    <source>
        <dbReference type="Google" id="ProtNLM"/>
    </source>
</evidence>
<dbReference type="AlphaFoldDB" id="A0A6A8D7X6"/>